<accession>A0A8J4BV88</accession>
<comment type="caution">
    <text evidence="14">The sequence shown here is derived from an EMBL/GenBank/DDBJ whole genome shotgun (WGS) entry which is preliminary data.</text>
</comment>
<gene>
    <name evidence="14" type="ORF">Vafri_22058</name>
</gene>
<proteinExistence type="inferred from homology"/>
<keyword evidence="7" id="KW-0630">Potassium</keyword>
<comment type="subcellular location">
    <subcellularLocation>
        <location evidence="1">Endomembrane system</location>
        <topology evidence="1">Multi-pass membrane protein</topology>
    </subcellularLocation>
</comment>
<evidence type="ECO:0000313" key="14">
    <source>
        <dbReference type="EMBL" id="GIL68827.1"/>
    </source>
</evidence>
<evidence type="ECO:0000256" key="6">
    <source>
        <dbReference type="ARBA" id="ARBA00022826"/>
    </source>
</evidence>
<evidence type="ECO:0000256" key="5">
    <source>
        <dbReference type="ARBA" id="ARBA00022692"/>
    </source>
</evidence>
<evidence type="ECO:0000256" key="10">
    <source>
        <dbReference type="ARBA" id="ARBA00023136"/>
    </source>
</evidence>
<dbReference type="GO" id="GO:0012505">
    <property type="term" value="C:endomembrane system"/>
    <property type="evidence" value="ECO:0007669"/>
    <property type="project" value="UniProtKB-SubCell"/>
</dbReference>
<evidence type="ECO:0000256" key="2">
    <source>
        <dbReference type="ARBA" id="ARBA00005766"/>
    </source>
</evidence>
<evidence type="ECO:0000256" key="8">
    <source>
        <dbReference type="ARBA" id="ARBA00022989"/>
    </source>
</evidence>
<evidence type="ECO:0000256" key="4">
    <source>
        <dbReference type="ARBA" id="ARBA00022538"/>
    </source>
</evidence>
<feature type="region of interest" description="Disordered" evidence="12">
    <location>
        <begin position="270"/>
        <end position="355"/>
    </location>
</feature>
<dbReference type="PANTHER" id="PTHR12454:SF11">
    <property type="entry name" value="GH25683P"/>
    <property type="match status" value="1"/>
</dbReference>
<keyword evidence="8 13" id="KW-1133">Transmembrane helix</keyword>
<dbReference type="AlphaFoldDB" id="A0A8J4BV88"/>
<name>A0A8J4BV88_9CHLO</name>
<dbReference type="EMBL" id="BNCO01000130">
    <property type="protein sequence ID" value="GIL68827.1"/>
    <property type="molecule type" value="Genomic_DNA"/>
</dbReference>
<dbReference type="GO" id="GO:0005267">
    <property type="term" value="F:potassium channel activity"/>
    <property type="evidence" value="ECO:0007669"/>
    <property type="project" value="UniProtKB-KW"/>
</dbReference>
<keyword evidence="4" id="KW-0633">Potassium transport</keyword>
<dbReference type="PANTHER" id="PTHR12454">
    <property type="entry name" value="TRIMERIC INTRACELLULAR CATION CHANNEL"/>
    <property type="match status" value="1"/>
</dbReference>
<keyword evidence="3" id="KW-0813">Transport</keyword>
<comment type="similarity">
    <text evidence="2">Belongs to the TMEM38 family.</text>
</comment>
<evidence type="ECO:0000313" key="15">
    <source>
        <dbReference type="Proteomes" id="UP000747399"/>
    </source>
</evidence>
<evidence type="ECO:0000256" key="13">
    <source>
        <dbReference type="SAM" id="Phobius"/>
    </source>
</evidence>
<dbReference type="GO" id="GO:0042802">
    <property type="term" value="F:identical protein binding"/>
    <property type="evidence" value="ECO:0007669"/>
    <property type="project" value="InterPro"/>
</dbReference>
<reference evidence="14" key="1">
    <citation type="journal article" date="2021" name="Proc. Natl. Acad. Sci. U.S.A.">
        <title>Three genomes in the algal genus Volvox reveal the fate of a haploid sex-determining region after a transition to homothallism.</title>
        <authorList>
            <person name="Yamamoto K."/>
            <person name="Hamaji T."/>
            <person name="Kawai-Toyooka H."/>
            <person name="Matsuzaki R."/>
            <person name="Takahashi F."/>
            <person name="Nishimura Y."/>
            <person name="Kawachi M."/>
            <person name="Noguchi H."/>
            <person name="Minakuchi Y."/>
            <person name="Umen J.G."/>
            <person name="Toyoda A."/>
            <person name="Nozaki H."/>
        </authorList>
    </citation>
    <scope>NUCLEOTIDE SEQUENCE</scope>
    <source>
        <strain evidence="14">NIES-3780</strain>
    </source>
</reference>
<keyword evidence="10 13" id="KW-0472">Membrane</keyword>
<feature type="compositionally biased region" description="Low complexity" evidence="12">
    <location>
        <begin position="270"/>
        <end position="281"/>
    </location>
</feature>
<evidence type="ECO:0000256" key="1">
    <source>
        <dbReference type="ARBA" id="ARBA00004127"/>
    </source>
</evidence>
<dbReference type="InterPro" id="IPR007866">
    <property type="entry name" value="TRIC_channel"/>
</dbReference>
<feature type="transmembrane region" description="Helical" evidence="13">
    <location>
        <begin position="88"/>
        <end position="109"/>
    </location>
</feature>
<feature type="transmembrane region" description="Helical" evidence="13">
    <location>
        <begin position="55"/>
        <end position="76"/>
    </location>
</feature>
<evidence type="ECO:0000256" key="9">
    <source>
        <dbReference type="ARBA" id="ARBA00023065"/>
    </source>
</evidence>
<dbReference type="GO" id="GO:0016020">
    <property type="term" value="C:membrane"/>
    <property type="evidence" value="ECO:0007669"/>
    <property type="project" value="InterPro"/>
</dbReference>
<keyword evidence="5 13" id="KW-0812">Transmembrane</keyword>
<evidence type="ECO:0000256" key="12">
    <source>
        <dbReference type="SAM" id="MobiDB-lite"/>
    </source>
</evidence>
<organism evidence="14 15">
    <name type="scientific">Volvox africanus</name>
    <dbReference type="NCBI Taxonomy" id="51714"/>
    <lineage>
        <taxon>Eukaryota</taxon>
        <taxon>Viridiplantae</taxon>
        <taxon>Chlorophyta</taxon>
        <taxon>core chlorophytes</taxon>
        <taxon>Chlorophyceae</taxon>
        <taxon>CS clade</taxon>
        <taxon>Chlamydomonadales</taxon>
        <taxon>Volvocaceae</taxon>
        <taxon>Volvox</taxon>
    </lineage>
</organism>
<keyword evidence="15" id="KW-1185">Reference proteome</keyword>
<dbReference type="Proteomes" id="UP000747399">
    <property type="component" value="Unassembled WGS sequence"/>
</dbReference>
<protein>
    <submittedName>
        <fullName evidence="14">Uncharacterized protein</fullName>
    </submittedName>
</protein>
<feature type="transmembrane region" description="Helical" evidence="13">
    <location>
        <begin position="143"/>
        <end position="166"/>
    </location>
</feature>
<evidence type="ECO:0000256" key="11">
    <source>
        <dbReference type="ARBA" id="ARBA00023303"/>
    </source>
</evidence>
<evidence type="ECO:0000256" key="7">
    <source>
        <dbReference type="ARBA" id="ARBA00022958"/>
    </source>
</evidence>
<keyword evidence="6" id="KW-0631">Potassium channel</keyword>
<evidence type="ECO:0000256" key="3">
    <source>
        <dbReference type="ARBA" id="ARBA00022448"/>
    </source>
</evidence>
<sequence length="355" mass="37779">MDDILGSARATLQPFLKVSNLTDLYNAYTTIPTEYALVGHCLFLAALAPEFKHRFLVHFWITFLAGFGGGVITSILMMDPVKAPINILANNSLGVTWFICWWLIVYSPYNIVGRIHSMPPVKMITKLCLTFLRAKLIINRVELAVVLFPGVIAAPLILGTLAGSGGKLLVDAIRYHWGGLQGPAEASVPTFVWRSAALAAGGYWVASKYTNLLTSQEAAAIVITVLLIHSVLSDLFGSDVTDFTYPVAKIAHALSLVPLPTETALPAASKAAKKSALSQPPVKSARQQAPAHAAGSSLKQSHQPQPSTSTVSSQSKAGALETAPVKPAASGKNVVIKADSSNVKSGKKQESKKTK</sequence>
<feature type="compositionally biased region" description="Low complexity" evidence="12">
    <location>
        <begin position="300"/>
        <end position="315"/>
    </location>
</feature>
<keyword evidence="9" id="KW-0406">Ion transport</keyword>
<feature type="transmembrane region" description="Helical" evidence="13">
    <location>
        <begin position="25"/>
        <end position="48"/>
    </location>
</feature>
<keyword evidence="11" id="KW-0407">Ion channel</keyword>
<dbReference type="Pfam" id="PF05197">
    <property type="entry name" value="TRIC"/>
    <property type="match status" value="1"/>
</dbReference>